<sequence>MKDMNEKNIKLEEEFKKLKFEMWKEAKKILETEYPRRDGQLDGECTVQMAKLQKKFNKKINELREKYK</sequence>
<evidence type="ECO:0000313" key="1">
    <source>
        <dbReference type="EMBL" id="RHA17101.1"/>
    </source>
</evidence>
<name>A0A413R5N1_9FIRM</name>
<comment type="caution">
    <text evidence="1">The sequence shown here is derived from an EMBL/GenBank/DDBJ whole genome shotgun (WGS) entry which is preliminary data.</text>
</comment>
<proteinExistence type="predicted"/>
<accession>A0A413R5N1</accession>
<dbReference type="AlphaFoldDB" id="A0A413R5N1"/>
<dbReference type="Proteomes" id="UP000284779">
    <property type="component" value="Unassembled WGS sequence"/>
</dbReference>
<protein>
    <submittedName>
        <fullName evidence="1">Uncharacterized protein</fullName>
    </submittedName>
</protein>
<gene>
    <name evidence="1" type="ORF">DW944_10410</name>
</gene>
<organism evidence="1 2">
    <name type="scientific">Eubacterium ventriosum</name>
    <dbReference type="NCBI Taxonomy" id="39496"/>
    <lineage>
        <taxon>Bacteria</taxon>
        <taxon>Bacillati</taxon>
        <taxon>Bacillota</taxon>
        <taxon>Clostridia</taxon>
        <taxon>Eubacteriales</taxon>
        <taxon>Eubacteriaceae</taxon>
        <taxon>Eubacterium</taxon>
    </lineage>
</organism>
<dbReference type="RefSeq" id="WP_117971369.1">
    <property type="nucleotide sequence ID" value="NZ_DBFJSC010000159.1"/>
</dbReference>
<reference evidence="1 2" key="1">
    <citation type="submission" date="2018-08" db="EMBL/GenBank/DDBJ databases">
        <title>A genome reference for cultivated species of the human gut microbiota.</title>
        <authorList>
            <person name="Zou Y."/>
            <person name="Xue W."/>
            <person name="Luo G."/>
        </authorList>
    </citation>
    <scope>NUCLEOTIDE SEQUENCE [LARGE SCALE GENOMIC DNA]</scope>
    <source>
        <strain evidence="1 2">AM44-11BH</strain>
    </source>
</reference>
<evidence type="ECO:0000313" key="2">
    <source>
        <dbReference type="Proteomes" id="UP000284779"/>
    </source>
</evidence>
<keyword evidence="2" id="KW-1185">Reference proteome</keyword>
<dbReference type="EMBL" id="QSFD01000011">
    <property type="protein sequence ID" value="RHA17101.1"/>
    <property type="molecule type" value="Genomic_DNA"/>
</dbReference>